<keyword evidence="1" id="KW-0812">Transmembrane</keyword>
<dbReference type="Proteomes" id="UP000694844">
    <property type="component" value="Chromosome 5"/>
</dbReference>
<evidence type="ECO:0000313" key="3">
    <source>
        <dbReference type="RefSeq" id="XP_022346000.1"/>
    </source>
</evidence>
<dbReference type="InterPro" id="IPR052748">
    <property type="entry name" value="ISR_Activator"/>
</dbReference>
<reference evidence="3" key="1">
    <citation type="submission" date="2025-08" db="UniProtKB">
        <authorList>
            <consortium name="RefSeq"/>
        </authorList>
    </citation>
    <scope>IDENTIFICATION</scope>
    <source>
        <tissue evidence="3">Whole sample</tissue>
    </source>
</reference>
<accession>A0A8B8F108</accession>
<dbReference type="KEGG" id="cvn:111138364"/>
<dbReference type="OrthoDB" id="2384430at2759"/>
<proteinExistence type="predicted"/>
<dbReference type="AlphaFoldDB" id="A0A8B8F108"/>
<name>A0A8B8F108_CRAVI</name>
<dbReference type="InterPro" id="IPR006597">
    <property type="entry name" value="Sel1-like"/>
</dbReference>
<evidence type="ECO:0000313" key="2">
    <source>
        <dbReference type="Proteomes" id="UP000694844"/>
    </source>
</evidence>
<dbReference type="GeneID" id="111138364"/>
<dbReference type="RefSeq" id="XP_022346000.1">
    <property type="nucleotide sequence ID" value="XM_022490292.1"/>
</dbReference>
<dbReference type="Gene3D" id="1.25.40.10">
    <property type="entry name" value="Tetratricopeptide repeat domain"/>
    <property type="match status" value="1"/>
</dbReference>
<dbReference type="PANTHER" id="PTHR45011">
    <property type="entry name" value="DAP3-BINDING CELL DEATH ENHANCER 1"/>
    <property type="match status" value="1"/>
</dbReference>
<feature type="transmembrane region" description="Helical" evidence="1">
    <location>
        <begin position="48"/>
        <end position="68"/>
    </location>
</feature>
<keyword evidence="1" id="KW-1133">Transmembrane helix</keyword>
<keyword evidence="2" id="KW-1185">Reference proteome</keyword>
<dbReference type="SUPFAM" id="SSF81901">
    <property type="entry name" value="HCP-like"/>
    <property type="match status" value="1"/>
</dbReference>
<evidence type="ECO:0000256" key="1">
    <source>
        <dbReference type="SAM" id="Phobius"/>
    </source>
</evidence>
<keyword evidence="1" id="KW-0472">Membrane</keyword>
<sequence>MAASDAGLRQRLIPESENLPDDWDPSLPYGGKVYLARKKKPDPTYVKVIEAVVLISTLSFALYAYYYFDHLHFNVTYAYAWLGYPSANHQIGQRYLHGKGVDKHIGKAMEHFKKAADQGHPHASYNLAIGHLKGYKSGLKPGEAHMLIQHAASKGVKEAHQVLNEVCSRGGCKN</sequence>
<protein>
    <submittedName>
        <fullName evidence="3">Uncharacterized protein LOC111138364</fullName>
    </submittedName>
</protein>
<gene>
    <name evidence="3" type="primary">LOC111138364</name>
</gene>
<dbReference type="PANTHER" id="PTHR45011:SF1">
    <property type="entry name" value="DAP3-BINDING CELL DEATH ENHANCER 1"/>
    <property type="match status" value="1"/>
</dbReference>
<dbReference type="SMART" id="SM00671">
    <property type="entry name" value="SEL1"/>
    <property type="match status" value="2"/>
</dbReference>
<organism evidence="2 3">
    <name type="scientific">Crassostrea virginica</name>
    <name type="common">Eastern oyster</name>
    <dbReference type="NCBI Taxonomy" id="6565"/>
    <lineage>
        <taxon>Eukaryota</taxon>
        <taxon>Metazoa</taxon>
        <taxon>Spiralia</taxon>
        <taxon>Lophotrochozoa</taxon>
        <taxon>Mollusca</taxon>
        <taxon>Bivalvia</taxon>
        <taxon>Autobranchia</taxon>
        <taxon>Pteriomorphia</taxon>
        <taxon>Ostreida</taxon>
        <taxon>Ostreoidea</taxon>
        <taxon>Ostreidae</taxon>
        <taxon>Crassostrea</taxon>
    </lineage>
</organism>
<dbReference type="InterPro" id="IPR011990">
    <property type="entry name" value="TPR-like_helical_dom_sf"/>
</dbReference>